<name>A0A5B6X344_9ROSI</name>
<accession>A0A5B6X344</accession>
<dbReference type="OrthoDB" id="437338at2759"/>
<dbReference type="EMBL" id="SMMG02000001">
    <property type="protein sequence ID" value="KAA3488016.1"/>
    <property type="molecule type" value="Genomic_DNA"/>
</dbReference>
<proteinExistence type="predicted"/>
<reference evidence="2" key="1">
    <citation type="journal article" date="2019" name="Plant Biotechnol. J.">
        <title>Genome sequencing of the Australian wild diploid species Gossypium australe highlights disease resistance and delayed gland morphogenesis.</title>
        <authorList>
            <person name="Cai Y."/>
            <person name="Cai X."/>
            <person name="Wang Q."/>
            <person name="Wang P."/>
            <person name="Zhang Y."/>
            <person name="Cai C."/>
            <person name="Xu Y."/>
            <person name="Wang K."/>
            <person name="Zhou Z."/>
            <person name="Wang C."/>
            <person name="Geng S."/>
            <person name="Li B."/>
            <person name="Dong Q."/>
            <person name="Hou Y."/>
            <person name="Wang H."/>
            <person name="Ai P."/>
            <person name="Liu Z."/>
            <person name="Yi F."/>
            <person name="Sun M."/>
            <person name="An G."/>
            <person name="Cheng J."/>
            <person name="Zhang Y."/>
            <person name="Shi Q."/>
            <person name="Xie Y."/>
            <person name="Shi X."/>
            <person name="Chang Y."/>
            <person name="Huang F."/>
            <person name="Chen Y."/>
            <person name="Hong S."/>
            <person name="Mi L."/>
            <person name="Sun Q."/>
            <person name="Zhang L."/>
            <person name="Zhou B."/>
            <person name="Peng R."/>
            <person name="Zhang X."/>
            <person name="Liu F."/>
        </authorList>
    </citation>
    <scope>NUCLEOTIDE SEQUENCE [LARGE SCALE GENOMIC DNA]</scope>
    <source>
        <strain evidence="2">cv. PA1801</strain>
    </source>
</reference>
<sequence>MDWLVKHRVNLDCATKWVVLRTEKDNEVVLIGECRNYLSNVISALRAEKSAYLAYISVSDFGDFLLEKSERLKTFRTSSLNNYLGYLQIVKLTLRLGSFLVQLRCSSPLIEWHRRSLWSLKLKSKSYWIVGSSALVCLRGEHQFYL</sequence>
<protein>
    <submittedName>
        <fullName evidence="1">Uncharacterized protein</fullName>
    </submittedName>
</protein>
<evidence type="ECO:0000313" key="1">
    <source>
        <dbReference type="EMBL" id="KAA3488016.1"/>
    </source>
</evidence>
<gene>
    <name evidence="1" type="ORF">EPI10_031801</name>
</gene>
<organism evidence="1 2">
    <name type="scientific">Gossypium australe</name>
    <dbReference type="NCBI Taxonomy" id="47621"/>
    <lineage>
        <taxon>Eukaryota</taxon>
        <taxon>Viridiplantae</taxon>
        <taxon>Streptophyta</taxon>
        <taxon>Embryophyta</taxon>
        <taxon>Tracheophyta</taxon>
        <taxon>Spermatophyta</taxon>
        <taxon>Magnoliopsida</taxon>
        <taxon>eudicotyledons</taxon>
        <taxon>Gunneridae</taxon>
        <taxon>Pentapetalae</taxon>
        <taxon>rosids</taxon>
        <taxon>malvids</taxon>
        <taxon>Malvales</taxon>
        <taxon>Malvaceae</taxon>
        <taxon>Malvoideae</taxon>
        <taxon>Gossypium</taxon>
    </lineage>
</organism>
<comment type="caution">
    <text evidence="1">The sequence shown here is derived from an EMBL/GenBank/DDBJ whole genome shotgun (WGS) entry which is preliminary data.</text>
</comment>
<dbReference type="AlphaFoldDB" id="A0A5B6X344"/>
<evidence type="ECO:0000313" key="2">
    <source>
        <dbReference type="Proteomes" id="UP000325315"/>
    </source>
</evidence>
<keyword evidence="2" id="KW-1185">Reference proteome</keyword>
<dbReference type="Proteomes" id="UP000325315">
    <property type="component" value="Unassembled WGS sequence"/>
</dbReference>